<organism evidence="10 11">
    <name type="scientific">Gasterosteus aculeatus aculeatus</name>
    <name type="common">three-spined stickleback</name>
    <dbReference type="NCBI Taxonomy" id="481459"/>
    <lineage>
        <taxon>Eukaryota</taxon>
        <taxon>Metazoa</taxon>
        <taxon>Chordata</taxon>
        <taxon>Craniata</taxon>
        <taxon>Vertebrata</taxon>
        <taxon>Euteleostomi</taxon>
        <taxon>Actinopterygii</taxon>
        <taxon>Neopterygii</taxon>
        <taxon>Teleostei</taxon>
        <taxon>Neoteleostei</taxon>
        <taxon>Acanthomorphata</taxon>
        <taxon>Eupercaria</taxon>
        <taxon>Perciformes</taxon>
        <taxon>Cottioidei</taxon>
        <taxon>Gasterosteales</taxon>
        <taxon>Gasterosteidae</taxon>
        <taxon>Gasterosteus</taxon>
    </lineage>
</organism>
<dbReference type="Ensembl" id="ENSGACT00000047904.1">
    <property type="protein sequence ID" value="ENSGACP00000046888.1"/>
    <property type="gene ID" value="ENSGACG00000016299.2"/>
</dbReference>
<sequence>MQQPGRLRLRPWLEEQIQSGRYPGVSWLDQSAQIFQIPWIHAARHGWSIDRDATLFRSWAVHTGRYRPGKDQPDPKTWKANFRCAVNSLPDICELRKHSKKRGSNAYRVYRMLPSTKTHRRTRGENIFTMYAPTPKGEQHSGPYSQRAVPSSPFSQGCGCSAGLERDRNKYQNRYSPFYVCLLQSGQRSWSDTSCTVACSIHTEEVVCDLSNQLYQFEFYEEKLQVMKYENPFCTMCIQFFQNLYMFLLFNMSFMLLALQVSVGEYRASSHFFFSQGKENKSDAYVVSSFRPDCYIEILPMGTLHIQ</sequence>
<dbReference type="Gene3D" id="1.10.10.10">
    <property type="entry name" value="Winged helix-like DNA-binding domain superfamily/Winged helix DNA-binding domain"/>
    <property type="match status" value="1"/>
</dbReference>
<evidence type="ECO:0000256" key="3">
    <source>
        <dbReference type="ARBA" id="ARBA00022843"/>
    </source>
</evidence>
<evidence type="ECO:0000256" key="5">
    <source>
        <dbReference type="ARBA" id="ARBA00023125"/>
    </source>
</evidence>
<evidence type="ECO:0000256" key="7">
    <source>
        <dbReference type="ARBA" id="ARBA00023163"/>
    </source>
</evidence>
<dbReference type="Proteomes" id="UP000007635">
    <property type="component" value="Chromosome II"/>
</dbReference>
<reference evidence="10" key="3">
    <citation type="submission" date="2025-09" db="UniProtKB">
        <authorList>
            <consortium name="Ensembl"/>
        </authorList>
    </citation>
    <scope>IDENTIFICATION</scope>
</reference>
<keyword evidence="4" id="KW-0805">Transcription regulation</keyword>
<dbReference type="GO" id="GO:0002376">
    <property type="term" value="P:immune system process"/>
    <property type="evidence" value="ECO:0007669"/>
    <property type="project" value="TreeGrafter"/>
</dbReference>
<comment type="subcellular location">
    <subcellularLocation>
        <location evidence="1">Nucleus</location>
    </subcellularLocation>
</comment>
<dbReference type="SMART" id="SM00348">
    <property type="entry name" value="IRF"/>
    <property type="match status" value="1"/>
</dbReference>
<evidence type="ECO:0000256" key="2">
    <source>
        <dbReference type="ARBA" id="ARBA00022499"/>
    </source>
</evidence>
<dbReference type="SUPFAM" id="SSF46785">
    <property type="entry name" value="Winged helix' DNA-binding domain"/>
    <property type="match status" value="1"/>
</dbReference>
<evidence type="ECO:0000256" key="6">
    <source>
        <dbReference type="ARBA" id="ARBA00023159"/>
    </source>
</evidence>
<keyword evidence="2" id="KW-1017">Isopeptide bond</keyword>
<dbReference type="AlphaFoldDB" id="A0AAQ4Q933"/>
<evidence type="ECO:0000313" key="10">
    <source>
        <dbReference type="Ensembl" id="ENSGACP00000046888.1"/>
    </source>
</evidence>
<keyword evidence="7" id="KW-0804">Transcription</keyword>
<evidence type="ECO:0000256" key="1">
    <source>
        <dbReference type="ARBA" id="ARBA00004123"/>
    </source>
</evidence>
<evidence type="ECO:0000313" key="11">
    <source>
        <dbReference type="Proteomes" id="UP000007635"/>
    </source>
</evidence>
<reference evidence="10" key="2">
    <citation type="submission" date="2025-08" db="UniProtKB">
        <authorList>
            <consortium name="Ensembl"/>
        </authorList>
    </citation>
    <scope>IDENTIFICATION</scope>
</reference>
<evidence type="ECO:0000256" key="8">
    <source>
        <dbReference type="ARBA" id="ARBA00023242"/>
    </source>
</evidence>
<accession>A0AAQ4Q933</accession>
<keyword evidence="3" id="KW-0832">Ubl conjugation</keyword>
<feature type="domain" description="IRF tryptophan pentad repeat" evidence="9">
    <location>
        <begin position="6"/>
        <end position="114"/>
    </location>
</feature>
<name>A0AAQ4Q933_GASAC</name>
<dbReference type="PROSITE" id="PS00601">
    <property type="entry name" value="IRF_1"/>
    <property type="match status" value="1"/>
</dbReference>
<dbReference type="InterPro" id="IPR019817">
    <property type="entry name" value="Interferon_reg_fac_CS"/>
</dbReference>
<evidence type="ECO:0000259" key="9">
    <source>
        <dbReference type="PROSITE" id="PS51507"/>
    </source>
</evidence>
<dbReference type="InterPro" id="IPR036390">
    <property type="entry name" value="WH_DNA-bd_sf"/>
</dbReference>
<reference evidence="10 11" key="1">
    <citation type="journal article" date="2021" name="G3 (Bethesda)">
        <title>Improved contiguity of the threespine stickleback genome using long-read sequencing.</title>
        <authorList>
            <person name="Nath S."/>
            <person name="Shaw D.E."/>
            <person name="White M.A."/>
        </authorList>
    </citation>
    <scope>NUCLEOTIDE SEQUENCE [LARGE SCALE GENOMIC DNA]</scope>
    <source>
        <strain evidence="10 11">Lake Benthic</strain>
    </source>
</reference>
<dbReference type="GeneTree" id="ENSGT00940000156288"/>
<dbReference type="GO" id="GO:0000981">
    <property type="term" value="F:DNA-binding transcription factor activity, RNA polymerase II-specific"/>
    <property type="evidence" value="ECO:0007669"/>
    <property type="project" value="TreeGrafter"/>
</dbReference>
<evidence type="ECO:0000256" key="4">
    <source>
        <dbReference type="ARBA" id="ARBA00023015"/>
    </source>
</evidence>
<keyword evidence="6" id="KW-0010">Activator</keyword>
<dbReference type="PANTHER" id="PTHR11949:SF50">
    <property type="entry name" value="INTERFERON REGULATORY FACTOR"/>
    <property type="match status" value="1"/>
</dbReference>
<dbReference type="InterPro" id="IPR036388">
    <property type="entry name" value="WH-like_DNA-bd_sf"/>
</dbReference>
<dbReference type="GO" id="GO:0000978">
    <property type="term" value="F:RNA polymerase II cis-regulatory region sequence-specific DNA binding"/>
    <property type="evidence" value="ECO:0007669"/>
    <property type="project" value="TreeGrafter"/>
</dbReference>
<dbReference type="InterPro" id="IPR001346">
    <property type="entry name" value="Interferon_reg_fact_DNA-bd_dom"/>
</dbReference>
<dbReference type="Pfam" id="PF00605">
    <property type="entry name" value="IRF"/>
    <property type="match status" value="1"/>
</dbReference>
<dbReference type="PROSITE" id="PS51507">
    <property type="entry name" value="IRF_2"/>
    <property type="match status" value="1"/>
</dbReference>
<protein>
    <recommendedName>
        <fullName evidence="9">IRF tryptophan pentad repeat domain-containing protein</fullName>
    </recommendedName>
</protein>
<keyword evidence="11" id="KW-1185">Reference proteome</keyword>
<dbReference type="GO" id="GO:0005634">
    <property type="term" value="C:nucleus"/>
    <property type="evidence" value="ECO:0007669"/>
    <property type="project" value="UniProtKB-SubCell"/>
</dbReference>
<keyword evidence="8" id="KW-0539">Nucleus</keyword>
<dbReference type="FunFam" id="1.10.10.10:FF:000065">
    <property type="entry name" value="Interferon regulatory factor"/>
    <property type="match status" value="1"/>
</dbReference>
<dbReference type="CDD" id="cd00103">
    <property type="entry name" value="IRF"/>
    <property type="match status" value="1"/>
</dbReference>
<dbReference type="PANTHER" id="PTHR11949">
    <property type="entry name" value="INTERFERON REGULATORY FACTOR"/>
    <property type="match status" value="1"/>
</dbReference>
<dbReference type="PRINTS" id="PR00267">
    <property type="entry name" value="INTFRNREGFCT"/>
</dbReference>
<keyword evidence="5" id="KW-0238">DNA-binding</keyword>
<proteinExistence type="predicted"/>